<reference evidence="4" key="1">
    <citation type="journal article" date="2021" name="bioRxiv">
        <title>Whole Genome Assembly and Annotation of Northern Wild Rice, Zizania palustris L., Supports a Whole Genome Duplication in the Zizania Genus.</title>
        <authorList>
            <person name="Haas M."/>
            <person name="Kono T."/>
            <person name="Macchietto M."/>
            <person name="Millas R."/>
            <person name="McGilp L."/>
            <person name="Shao M."/>
            <person name="Duquette J."/>
            <person name="Hirsch C.N."/>
            <person name="Kimball J."/>
        </authorList>
    </citation>
    <scope>NUCLEOTIDE SEQUENCE</scope>
    <source>
        <tissue evidence="4">Fresh leaf tissue</tissue>
    </source>
</reference>
<dbReference type="Proteomes" id="UP000729402">
    <property type="component" value="Unassembled WGS sequence"/>
</dbReference>
<keyword evidence="1" id="KW-0863">Zinc-finger</keyword>
<dbReference type="PROSITE" id="PS50158">
    <property type="entry name" value="ZF_CCHC"/>
    <property type="match status" value="1"/>
</dbReference>
<feature type="compositionally biased region" description="Low complexity" evidence="2">
    <location>
        <begin position="102"/>
        <end position="114"/>
    </location>
</feature>
<gene>
    <name evidence="4" type="ORF">GUJ93_ZPchr0012g21081</name>
</gene>
<evidence type="ECO:0000256" key="1">
    <source>
        <dbReference type="PROSITE-ProRule" id="PRU00047"/>
    </source>
</evidence>
<evidence type="ECO:0000259" key="3">
    <source>
        <dbReference type="PROSITE" id="PS50158"/>
    </source>
</evidence>
<keyword evidence="1" id="KW-0479">Metal-binding</keyword>
<dbReference type="AlphaFoldDB" id="A0A8J5WNR1"/>
<dbReference type="SMART" id="SM00343">
    <property type="entry name" value="ZnF_C2HC"/>
    <property type="match status" value="1"/>
</dbReference>
<proteinExistence type="predicted"/>
<keyword evidence="5" id="KW-1185">Reference proteome</keyword>
<evidence type="ECO:0000256" key="2">
    <source>
        <dbReference type="SAM" id="MobiDB-lite"/>
    </source>
</evidence>
<dbReference type="GO" id="GO:0003676">
    <property type="term" value="F:nucleic acid binding"/>
    <property type="evidence" value="ECO:0007669"/>
    <property type="project" value="InterPro"/>
</dbReference>
<sequence length="134" mass="15557">MACYRERLTGVRREQELAVSIRCFDCGDPDHFITDCPKWNTHKKGIDGGSNDSNKHNSFDKYTFTKGKPKTKFFRKALKDNWHENKKWDKAFFAEMERSYSKRSSSSPSSSSSSNEEIMIKKGKEKDMDDPTDL</sequence>
<evidence type="ECO:0000313" key="4">
    <source>
        <dbReference type="EMBL" id="KAG8094740.1"/>
    </source>
</evidence>
<dbReference type="EMBL" id="JAAALK010000080">
    <property type="protein sequence ID" value="KAG8094740.1"/>
    <property type="molecule type" value="Genomic_DNA"/>
</dbReference>
<dbReference type="GO" id="GO:0008270">
    <property type="term" value="F:zinc ion binding"/>
    <property type="evidence" value="ECO:0007669"/>
    <property type="project" value="UniProtKB-KW"/>
</dbReference>
<reference evidence="4" key="2">
    <citation type="submission" date="2021-02" db="EMBL/GenBank/DDBJ databases">
        <authorList>
            <person name="Kimball J.A."/>
            <person name="Haas M.W."/>
            <person name="Macchietto M."/>
            <person name="Kono T."/>
            <person name="Duquette J."/>
            <person name="Shao M."/>
        </authorList>
    </citation>
    <scope>NUCLEOTIDE SEQUENCE</scope>
    <source>
        <tissue evidence="4">Fresh leaf tissue</tissue>
    </source>
</reference>
<feature type="compositionally biased region" description="Basic and acidic residues" evidence="2">
    <location>
        <begin position="118"/>
        <end position="134"/>
    </location>
</feature>
<feature type="region of interest" description="Disordered" evidence="2">
    <location>
        <begin position="99"/>
        <end position="134"/>
    </location>
</feature>
<protein>
    <recommendedName>
        <fullName evidence="3">CCHC-type domain-containing protein</fullName>
    </recommendedName>
</protein>
<dbReference type="InterPro" id="IPR001878">
    <property type="entry name" value="Znf_CCHC"/>
</dbReference>
<keyword evidence="1" id="KW-0862">Zinc</keyword>
<name>A0A8J5WNR1_ZIZPA</name>
<dbReference type="OrthoDB" id="718237at2759"/>
<accession>A0A8J5WNR1</accession>
<comment type="caution">
    <text evidence="4">The sequence shown here is derived from an EMBL/GenBank/DDBJ whole genome shotgun (WGS) entry which is preliminary data.</text>
</comment>
<evidence type="ECO:0000313" key="5">
    <source>
        <dbReference type="Proteomes" id="UP000729402"/>
    </source>
</evidence>
<feature type="domain" description="CCHC-type" evidence="3">
    <location>
        <begin position="22"/>
        <end position="38"/>
    </location>
</feature>
<organism evidence="4 5">
    <name type="scientific">Zizania palustris</name>
    <name type="common">Northern wild rice</name>
    <dbReference type="NCBI Taxonomy" id="103762"/>
    <lineage>
        <taxon>Eukaryota</taxon>
        <taxon>Viridiplantae</taxon>
        <taxon>Streptophyta</taxon>
        <taxon>Embryophyta</taxon>
        <taxon>Tracheophyta</taxon>
        <taxon>Spermatophyta</taxon>
        <taxon>Magnoliopsida</taxon>
        <taxon>Liliopsida</taxon>
        <taxon>Poales</taxon>
        <taxon>Poaceae</taxon>
        <taxon>BOP clade</taxon>
        <taxon>Oryzoideae</taxon>
        <taxon>Oryzeae</taxon>
        <taxon>Zizaniinae</taxon>
        <taxon>Zizania</taxon>
    </lineage>
</organism>